<protein>
    <submittedName>
        <fullName evidence="2">Uncharacterized protein</fullName>
    </submittedName>
</protein>
<feature type="compositionally biased region" description="Basic residues" evidence="1">
    <location>
        <begin position="119"/>
        <end position="139"/>
    </location>
</feature>
<comment type="caution">
    <text evidence="2">The sequence shown here is derived from an EMBL/GenBank/DDBJ whole genome shotgun (WGS) entry which is preliminary data.</text>
</comment>
<reference evidence="2" key="1">
    <citation type="submission" date="2023-01" db="EMBL/GenBank/DDBJ databases">
        <title>Genome assembly of the deep-sea coral Lophelia pertusa.</title>
        <authorList>
            <person name="Herrera S."/>
            <person name="Cordes E."/>
        </authorList>
    </citation>
    <scope>NUCLEOTIDE SEQUENCE</scope>
    <source>
        <strain evidence="2">USNM1676648</strain>
        <tissue evidence="2">Polyp</tissue>
    </source>
</reference>
<keyword evidence="3" id="KW-1185">Reference proteome</keyword>
<feature type="compositionally biased region" description="Polar residues" evidence="1">
    <location>
        <begin position="145"/>
        <end position="156"/>
    </location>
</feature>
<proteinExistence type="predicted"/>
<dbReference type="EMBL" id="MU825881">
    <property type="protein sequence ID" value="KAJ7385401.1"/>
    <property type="molecule type" value="Genomic_DNA"/>
</dbReference>
<feature type="region of interest" description="Disordered" evidence="1">
    <location>
        <begin position="119"/>
        <end position="175"/>
    </location>
</feature>
<dbReference type="OrthoDB" id="10474618at2759"/>
<sequence length="496" mass="52710">MSTAMNSETTVAVITDDATERLPVNISTKQAKLSQSTSNSQKLCDLKVVLVKINVGECAPLPGGIGFSIQHLPAAVNLFSKDHIPVTWKSTKRKSKRSSDAISCCLGCTNRNTCKKAKASGKRKYVKRDKQKGRKRKKEKEKGKTSQARKGNQQSDPLHGARGTSFSGAHPGLYTDAVSTERPTYSSTLFLERGAVKQTLYTQVSANAVATDQIDLQVGSSDVASNHSESSGSVCVPGFPENNHQATVSDANTVHVVFSRVLATMSPHSSSVQAYPGVATQFIPNSPISPVPLANTAVPSLQQCHFPPSPATAADKAHPLIPSNFVNVPLQHPHAAAVPVYPPASFPLSLHQPVAVDVATGLPVYPIGQPFILPGDANSRQAVTSSFMPSSIGGPFIGRPAANSVPSSSASLLHQVQQSAETLRASEDSSILAAMSAGLLQPPESVSVNAAQEIDAACHQFGTVLEEVTKRNHLHGDYRFLVDYYRSVLEGGRPTR</sequence>
<evidence type="ECO:0000256" key="1">
    <source>
        <dbReference type="SAM" id="MobiDB-lite"/>
    </source>
</evidence>
<organism evidence="2 3">
    <name type="scientific">Desmophyllum pertusum</name>
    <dbReference type="NCBI Taxonomy" id="174260"/>
    <lineage>
        <taxon>Eukaryota</taxon>
        <taxon>Metazoa</taxon>
        <taxon>Cnidaria</taxon>
        <taxon>Anthozoa</taxon>
        <taxon>Hexacorallia</taxon>
        <taxon>Scleractinia</taxon>
        <taxon>Caryophylliina</taxon>
        <taxon>Caryophylliidae</taxon>
        <taxon>Desmophyllum</taxon>
    </lineage>
</organism>
<name>A0A9W9ZPJ7_9CNID</name>
<dbReference type="Proteomes" id="UP001163046">
    <property type="component" value="Unassembled WGS sequence"/>
</dbReference>
<accession>A0A9W9ZPJ7</accession>
<evidence type="ECO:0000313" key="2">
    <source>
        <dbReference type="EMBL" id="KAJ7385401.1"/>
    </source>
</evidence>
<gene>
    <name evidence="2" type="ORF">OS493_016485</name>
</gene>
<dbReference type="AlphaFoldDB" id="A0A9W9ZPJ7"/>
<evidence type="ECO:0000313" key="3">
    <source>
        <dbReference type="Proteomes" id="UP001163046"/>
    </source>
</evidence>